<evidence type="ECO:0000313" key="2">
    <source>
        <dbReference type="Proteomes" id="UP000592180"/>
    </source>
</evidence>
<sequence>MPCIHKGKYSYWSWMTFFPDIHRFSSCPATGMTSIQSDAGKIKFPFIFLTKETKISAGG</sequence>
<dbReference type="RefSeq" id="WP_184183578.1">
    <property type="nucleotide sequence ID" value="NZ_JACHLE010000001.1"/>
</dbReference>
<dbReference type="Proteomes" id="UP000592180">
    <property type="component" value="Unassembled WGS sequence"/>
</dbReference>
<comment type="caution">
    <text evidence="1">The sequence shown here is derived from an EMBL/GenBank/DDBJ whole genome shotgun (WGS) entry which is preliminary data.</text>
</comment>
<gene>
    <name evidence="1" type="ORF">HNP38_000376</name>
</gene>
<evidence type="ECO:0000313" key="1">
    <source>
        <dbReference type="EMBL" id="MBB4805104.1"/>
    </source>
</evidence>
<proteinExistence type="predicted"/>
<keyword evidence="2" id="KW-1185">Reference proteome</keyword>
<name>A0A840KBB5_9FLAO</name>
<protein>
    <submittedName>
        <fullName evidence="1">Uncharacterized protein</fullName>
    </submittedName>
</protein>
<accession>A0A840KBB5</accession>
<reference evidence="1 2" key="1">
    <citation type="submission" date="2020-08" db="EMBL/GenBank/DDBJ databases">
        <title>Functional genomics of gut bacteria from endangered species of beetles.</title>
        <authorList>
            <person name="Carlos-Shanley C."/>
        </authorList>
    </citation>
    <scope>NUCLEOTIDE SEQUENCE [LARGE SCALE GENOMIC DNA]</scope>
    <source>
        <strain evidence="1 2">S00151</strain>
    </source>
</reference>
<dbReference type="AlphaFoldDB" id="A0A840KBB5"/>
<organism evidence="1 2">
    <name type="scientific">Chryseobacterium defluvii</name>
    <dbReference type="NCBI Taxonomy" id="160396"/>
    <lineage>
        <taxon>Bacteria</taxon>
        <taxon>Pseudomonadati</taxon>
        <taxon>Bacteroidota</taxon>
        <taxon>Flavobacteriia</taxon>
        <taxon>Flavobacteriales</taxon>
        <taxon>Weeksellaceae</taxon>
        <taxon>Chryseobacterium group</taxon>
        <taxon>Chryseobacterium</taxon>
    </lineage>
</organism>
<dbReference type="EMBL" id="JACHLE010000001">
    <property type="protein sequence ID" value="MBB4805104.1"/>
    <property type="molecule type" value="Genomic_DNA"/>
</dbReference>